<evidence type="ECO:0000313" key="2">
    <source>
        <dbReference type="EMBL" id="KNC29120.1"/>
    </source>
</evidence>
<reference evidence="2 3" key="1">
    <citation type="journal article" date="2015" name="Nat. Commun.">
        <title>Lucilia cuprina genome unlocks parasitic fly biology to underpin future interventions.</title>
        <authorList>
            <person name="Anstead C.A."/>
            <person name="Korhonen P.K."/>
            <person name="Young N.D."/>
            <person name="Hall R.S."/>
            <person name="Jex A.R."/>
            <person name="Murali S.C."/>
            <person name="Hughes D.S."/>
            <person name="Lee S.F."/>
            <person name="Perry T."/>
            <person name="Stroehlein A.J."/>
            <person name="Ansell B.R."/>
            <person name="Breugelmans B."/>
            <person name="Hofmann A."/>
            <person name="Qu J."/>
            <person name="Dugan S."/>
            <person name="Lee S.L."/>
            <person name="Chao H."/>
            <person name="Dinh H."/>
            <person name="Han Y."/>
            <person name="Doddapaneni H.V."/>
            <person name="Worley K.C."/>
            <person name="Muzny D.M."/>
            <person name="Ioannidis P."/>
            <person name="Waterhouse R.M."/>
            <person name="Zdobnov E.M."/>
            <person name="James P.J."/>
            <person name="Bagnall N.H."/>
            <person name="Kotze A.C."/>
            <person name="Gibbs R.A."/>
            <person name="Richards S."/>
            <person name="Batterham P."/>
            <person name="Gasser R.B."/>
        </authorList>
    </citation>
    <scope>NUCLEOTIDE SEQUENCE [LARGE SCALE GENOMIC DNA]</scope>
    <source>
        <strain evidence="2 3">LS</strain>
        <tissue evidence="2">Full body</tissue>
    </source>
</reference>
<protein>
    <submittedName>
        <fullName evidence="2">Uncharacterized protein</fullName>
    </submittedName>
</protein>
<feature type="compositionally biased region" description="Basic residues" evidence="1">
    <location>
        <begin position="33"/>
        <end position="47"/>
    </location>
</feature>
<accession>A0A0L0CA76</accession>
<comment type="caution">
    <text evidence="2">The sequence shown here is derived from an EMBL/GenBank/DDBJ whole genome shotgun (WGS) entry which is preliminary data.</text>
</comment>
<keyword evidence="3" id="KW-1185">Reference proteome</keyword>
<dbReference type="Proteomes" id="UP000037069">
    <property type="component" value="Unassembled WGS sequence"/>
</dbReference>
<organism evidence="2 3">
    <name type="scientific">Lucilia cuprina</name>
    <name type="common">Green bottle fly</name>
    <name type="synonym">Australian sheep blowfly</name>
    <dbReference type="NCBI Taxonomy" id="7375"/>
    <lineage>
        <taxon>Eukaryota</taxon>
        <taxon>Metazoa</taxon>
        <taxon>Ecdysozoa</taxon>
        <taxon>Arthropoda</taxon>
        <taxon>Hexapoda</taxon>
        <taxon>Insecta</taxon>
        <taxon>Pterygota</taxon>
        <taxon>Neoptera</taxon>
        <taxon>Endopterygota</taxon>
        <taxon>Diptera</taxon>
        <taxon>Brachycera</taxon>
        <taxon>Muscomorpha</taxon>
        <taxon>Oestroidea</taxon>
        <taxon>Calliphoridae</taxon>
        <taxon>Luciliinae</taxon>
        <taxon>Lucilia</taxon>
    </lineage>
</organism>
<proteinExistence type="predicted"/>
<evidence type="ECO:0000313" key="3">
    <source>
        <dbReference type="Proteomes" id="UP000037069"/>
    </source>
</evidence>
<name>A0A0L0CA76_LUCCU</name>
<sequence length="72" mass="7906">MGTPGPRAITMDEYFKMKNKPVEDLTKIPPTTKPKRRGGFKTIKTRRGSPDPADKPGSTTSLEPGVGHVSRR</sequence>
<dbReference type="EMBL" id="JRES01000689">
    <property type="protein sequence ID" value="KNC29120.1"/>
    <property type="molecule type" value="Genomic_DNA"/>
</dbReference>
<gene>
    <name evidence="2" type="ORF">FF38_05455</name>
</gene>
<feature type="region of interest" description="Disordered" evidence="1">
    <location>
        <begin position="23"/>
        <end position="72"/>
    </location>
</feature>
<evidence type="ECO:0000256" key="1">
    <source>
        <dbReference type="SAM" id="MobiDB-lite"/>
    </source>
</evidence>
<dbReference type="AlphaFoldDB" id="A0A0L0CA76"/>